<evidence type="ECO:0000313" key="3">
    <source>
        <dbReference type="Proteomes" id="UP000437736"/>
    </source>
</evidence>
<feature type="region of interest" description="Disordered" evidence="1">
    <location>
        <begin position="197"/>
        <end position="225"/>
    </location>
</feature>
<proteinExistence type="predicted"/>
<gene>
    <name evidence="2" type="ORF">GHK86_18610</name>
</gene>
<feature type="compositionally biased region" description="Basic and acidic residues" evidence="1">
    <location>
        <begin position="157"/>
        <end position="167"/>
    </location>
</feature>
<dbReference type="EMBL" id="WJHE01001178">
    <property type="protein sequence ID" value="MST34727.1"/>
    <property type="molecule type" value="Genomic_DNA"/>
</dbReference>
<evidence type="ECO:0000256" key="1">
    <source>
        <dbReference type="SAM" id="MobiDB-lite"/>
    </source>
</evidence>
<organism evidence="2 3">
    <name type="scientific">Acidiferrimicrobium australe</name>
    <dbReference type="NCBI Taxonomy" id="2664430"/>
    <lineage>
        <taxon>Bacteria</taxon>
        <taxon>Bacillati</taxon>
        <taxon>Actinomycetota</taxon>
        <taxon>Acidimicrobiia</taxon>
        <taxon>Acidimicrobiales</taxon>
        <taxon>Acidimicrobiaceae</taxon>
        <taxon>Acidiferrimicrobium</taxon>
    </lineage>
</organism>
<name>A0ABW9QXY6_9ACTN</name>
<feature type="region of interest" description="Disordered" evidence="1">
    <location>
        <begin position="157"/>
        <end position="183"/>
    </location>
</feature>
<dbReference type="Proteomes" id="UP000437736">
    <property type="component" value="Unassembled WGS sequence"/>
</dbReference>
<sequence>MATSQPYDAHEGAQPRDALETLELQDRLVVDLLDRWKAGTRHLSEQGDDVNTRWERGSEVKLLLQHLAVREEAKGRVRDALVDAGRDDLAARLEGDGPGRRADLDVLEEAARGLVAMNLNNPEVDRAVLRIDERVRPELLEESRLLRAVGEALGPVEDRGLPSDRNVRMHSVTHPSPEPRWFDKVGPLRAARAWYDHLRGSPHSGTSPKVDEAREYVPGPKHHGP</sequence>
<reference evidence="2 3" key="1">
    <citation type="submission" date="2019-11" db="EMBL/GenBank/DDBJ databases">
        <title>Acidiferrimicrobium australis gen. nov., sp. nov., an acidophilic and obligately heterotrophic, member of the Actinobacteria that catalyses dissimilatory oxido- reduction of iron isolated from metal-rich acidic water in Chile.</title>
        <authorList>
            <person name="Gonzalez D."/>
            <person name="Huber K."/>
            <person name="Hedrich S."/>
            <person name="Rojas-Villalobos C."/>
            <person name="Quatrini R."/>
            <person name="Dinamarca M.A."/>
            <person name="Schwarz A."/>
            <person name="Canales C."/>
            <person name="Nancucheo I."/>
        </authorList>
    </citation>
    <scope>NUCLEOTIDE SEQUENCE [LARGE SCALE GENOMIC DNA]</scope>
    <source>
        <strain evidence="2 3">USS-CCA1</strain>
    </source>
</reference>
<comment type="caution">
    <text evidence="2">The sequence shown here is derived from an EMBL/GenBank/DDBJ whole genome shotgun (WGS) entry which is preliminary data.</text>
</comment>
<evidence type="ECO:0000313" key="2">
    <source>
        <dbReference type="EMBL" id="MST34727.1"/>
    </source>
</evidence>
<accession>A0ABW9QXY6</accession>
<keyword evidence="3" id="KW-1185">Reference proteome</keyword>
<evidence type="ECO:0008006" key="4">
    <source>
        <dbReference type="Google" id="ProtNLM"/>
    </source>
</evidence>
<protein>
    <recommendedName>
        <fullName evidence="4">DUF222 domain-containing protein</fullName>
    </recommendedName>
</protein>